<dbReference type="EMBL" id="BAABDH010000041">
    <property type="protein sequence ID" value="GAA3940593.1"/>
    <property type="molecule type" value="Genomic_DNA"/>
</dbReference>
<keyword evidence="2" id="KW-1185">Reference proteome</keyword>
<protein>
    <submittedName>
        <fullName evidence="1">Uncharacterized protein</fullName>
    </submittedName>
</protein>
<comment type="caution">
    <text evidence="1">The sequence shown here is derived from an EMBL/GenBank/DDBJ whole genome shotgun (WGS) entry which is preliminary data.</text>
</comment>
<sequence>MDNVIALATEQDGFQGWRCEVCGGKMGYDQPIAFAEALRLVGAFRDVHAACIPLNGPRQHLALDSISRTKGGKKVKELYYIAASDSKPKPGIIGRLWRHGTYRDAIWNEDTGRSIYGPEFDLELPAPTLNPVPAGVQAHWDAAGQEGGAGA</sequence>
<reference evidence="2" key="1">
    <citation type="journal article" date="2019" name="Int. J. Syst. Evol. Microbiol.">
        <title>The Global Catalogue of Microorganisms (GCM) 10K type strain sequencing project: providing services to taxonomists for standard genome sequencing and annotation.</title>
        <authorList>
            <consortium name="The Broad Institute Genomics Platform"/>
            <consortium name="The Broad Institute Genome Sequencing Center for Infectious Disease"/>
            <person name="Wu L."/>
            <person name="Ma J."/>
        </authorList>
    </citation>
    <scope>NUCLEOTIDE SEQUENCE [LARGE SCALE GENOMIC DNA]</scope>
    <source>
        <strain evidence="2">JCM 17214</strain>
    </source>
</reference>
<evidence type="ECO:0000313" key="2">
    <source>
        <dbReference type="Proteomes" id="UP001499909"/>
    </source>
</evidence>
<evidence type="ECO:0000313" key="1">
    <source>
        <dbReference type="EMBL" id="GAA3940593.1"/>
    </source>
</evidence>
<organism evidence="1 2">
    <name type="scientific">Hymenobacter algoricola</name>
    <dbReference type="NCBI Taxonomy" id="486267"/>
    <lineage>
        <taxon>Bacteria</taxon>
        <taxon>Pseudomonadati</taxon>
        <taxon>Bacteroidota</taxon>
        <taxon>Cytophagia</taxon>
        <taxon>Cytophagales</taxon>
        <taxon>Hymenobacteraceae</taxon>
        <taxon>Hymenobacter</taxon>
    </lineage>
</organism>
<dbReference type="Proteomes" id="UP001499909">
    <property type="component" value="Unassembled WGS sequence"/>
</dbReference>
<name>A0ABP7N9P9_9BACT</name>
<gene>
    <name evidence="1" type="ORF">GCM10022406_25730</name>
</gene>
<accession>A0ABP7N9P9</accession>
<proteinExistence type="predicted"/>